<dbReference type="InterPro" id="IPR012677">
    <property type="entry name" value="Nucleotide-bd_a/b_plait_sf"/>
</dbReference>
<dbReference type="Gramene" id="PGSC0003DMT400035479">
    <property type="protein sequence ID" value="PGSC0003DMT400035479"/>
    <property type="gene ID" value="PGSC0003DMG401013639"/>
</dbReference>
<dbReference type="AlphaFoldDB" id="M1B2C1"/>
<evidence type="ECO:0000256" key="2">
    <source>
        <dbReference type="PROSITE-ProRule" id="PRU00176"/>
    </source>
</evidence>
<keyword evidence="5" id="KW-1185">Reference proteome</keyword>
<dbReference type="InterPro" id="IPR035979">
    <property type="entry name" value="RBD_domain_sf"/>
</dbReference>
<organism evidence="4 5">
    <name type="scientific">Solanum tuberosum</name>
    <name type="common">Potato</name>
    <dbReference type="NCBI Taxonomy" id="4113"/>
    <lineage>
        <taxon>Eukaryota</taxon>
        <taxon>Viridiplantae</taxon>
        <taxon>Streptophyta</taxon>
        <taxon>Embryophyta</taxon>
        <taxon>Tracheophyta</taxon>
        <taxon>Spermatophyta</taxon>
        <taxon>Magnoliopsida</taxon>
        <taxon>eudicotyledons</taxon>
        <taxon>Gunneridae</taxon>
        <taxon>Pentapetalae</taxon>
        <taxon>asterids</taxon>
        <taxon>lamiids</taxon>
        <taxon>Solanales</taxon>
        <taxon>Solanaceae</taxon>
        <taxon>Solanoideae</taxon>
        <taxon>Solaneae</taxon>
        <taxon>Solanum</taxon>
    </lineage>
</organism>
<dbReference type="Gene3D" id="3.30.70.330">
    <property type="match status" value="1"/>
</dbReference>
<keyword evidence="1 2" id="KW-0694">RNA-binding</keyword>
<dbReference type="PANTHER" id="PTHR11176:SF35">
    <property type="entry name" value="RRM DOMAIN-CONTAINING PROTEIN"/>
    <property type="match status" value="1"/>
</dbReference>
<reference evidence="4" key="2">
    <citation type="submission" date="2015-06" db="UniProtKB">
        <authorList>
            <consortium name="EnsemblPlants"/>
        </authorList>
    </citation>
    <scope>IDENTIFICATION</scope>
    <source>
        <strain evidence="4">DM1-3 516 R44</strain>
    </source>
</reference>
<feature type="domain" description="RRM" evidence="3">
    <location>
        <begin position="34"/>
        <end position="111"/>
    </location>
</feature>
<name>M1B2C1_SOLTU</name>
<dbReference type="GO" id="GO:0003723">
    <property type="term" value="F:RNA binding"/>
    <property type="evidence" value="ECO:0007669"/>
    <property type="project" value="UniProtKB-UniRule"/>
</dbReference>
<evidence type="ECO:0000313" key="5">
    <source>
        <dbReference type="Proteomes" id="UP000011115"/>
    </source>
</evidence>
<dbReference type="Proteomes" id="UP000011115">
    <property type="component" value="Unassembled WGS sequence"/>
</dbReference>
<gene>
    <name evidence="4" type="primary">LOC102600121</name>
</gene>
<dbReference type="Pfam" id="PF00076">
    <property type="entry name" value="RRM_1"/>
    <property type="match status" value="1"/>
</dbReference>
<dbReference type="ExpressionAtlas" id="M1B2C1">
    <property type="expression patterns" value="baseline and differential"/>
</dbReference>
<dbReference type="EnsemblPlants" id="PGSC0003DMT400035479">
    <property type="protein sequence ID" value="PGSC0003DMT400035479"/>
    <property type="gene ID" value="PGSC0003DMG401013639"/>
</dbReference>
<reference evidence="5" key="1">
    <citation type="journal article" date="2011" name="Nature">
        <title>Genome sequence and analysis of the tuber crop potato.</title>
        <authorList>
            <consortium name="The Potato Genome Sequencing Consortium"/>
        </authorList>
    </citation>
    <scope>NUCLEOTIDE SEQUENCE [LARGE SCALE GENOMIC DNA]</scope>
    <source>
        <strain evidence="5">cv. DM1-3 516 R44</strain>
    </source>
</reference>
<sequence>MAYQMSPGGSSSGGGSGSPFAGRGPYGVGDTTYTKVFVGGLAWETKSESLRSYFEQFGDIIEAVVITDKHTGRSKGYGFVTFHDPEAAWRACTNPNPIIDGRRANCNLASLGRPQGLLPYGRLRSSMTYLGNPQAPRGMYMGSPYYQLPVPYSYQSGFSYPPYRFPAYGPDYVYPQMYGIPSTVGTNTLQFGQLGAPPGSPAYAFRGHLMTGPQMVQYQRPNASGTTTDNVPLMQLPYHSGTTFVGVTPCVCVQSESVSLVSVSSFDVCICKHVFSNPKQK</sequence>
<dbReference type="SUPFAM" id="SSF54928">
    <property type="entry name" value="RNA-binding domain, RBD"/>
    <property type="match status" value="1"/>
</dbReference>
<evidence type="ECO:0000313" key="4">
    <source>
        <dbReference type="EnsemblPlants" id="PGSC0003DMT400035479"/>
    </source>
</evidence>
<evidence type="ECO:0000259" key="3">
    <source>
        <dbReference type="PROSITE" id="PS50102"/>
    </source>
</evidence>
<accession>M1B2C1</accession>
<dbReference type="SMART" id="SM00360">
    <property type="entry name" value="RRM"/>
    <property type="match status" value="1"/>
</dbReference>
<dbReference type="CDD" id="cd12384">
    <property type="entry name" value="RRM_RBM24_RBM38_like"/>
    <property type="match status" value="1"/>
</dbReference>
<protein>
    <submittedName>
        <fullName evidence="4">RNA recognition motif-containing protein</fullName>
    </submittedName>
</protein>
<proteinExistence type="predicted"/>
<dbReference type="OrthoDB" id="439808at2759"/>
<evidence type="ECO:0000256" key="1">
    <source>
        <dbReference type="ARBA" id="ARBA00022884"/>
    </source>
</evidence>
<dbReference type="PANTHER" id="PTHR11176">
    <property type="entry name" value="BOULE-RELATED"/>
    <property type="match status" value="1"/>
</dbReference>
<dbReference type="InterPro" id="IPR000504">
    <property type="entry name" value="RRM_dom"/>
</dbReference>
<dbReference type="PROSITE" id="PS50102">
    <property type="entry name" value="RRM"/>
    <property type="match status" value="1"/>
</dbReference>